<evidence type="ECO:0000256" key="8">
    <source>
        <dbReference type="ARBA" id="ARBA00023136"/>
    </source>
</evidence>
<dbReference type="InterPro" id="IPR003593">
    <property type="entry name" value="AAA+_ATPase"/>
</dbReference>
<dbReference type="PANTHER" id="PTHR43166">
    <property type="entry name" value="AMINO ACID IMPORT ATP-BINDING PROTEIN"/>
    <property type="match status" value="1"/>
</dbReference>
<keyword evidence="11" id="KW-1185">Reference proteome</keyword>
<evidence type="ECO:0000256" key="1">
    <source>
        <dbReference type="ARBA" id="ARBA00004202"/>
    </source>
</evidence>
<dbReference type="GO" id="GO:0005524">
    <property type="term" value="F:ATP binding"/>
    <property type="evidence" value="ECO:0007669"/>
    <property type="project" value="UniProtKB-KW"/>
</dbReference>
<dbReference type="SMART" id="SM00382">
    <property type="entry name" value="AAA"/>
    <property type="match status" value="1"/>
</dbReference>
<feature type="domain" description="ABC transporter" evidence="9">
    <location>
        <begin position="2"/>
        <end position="236"/>
    </location>
</feature>
<comment type="subcellular location">
    <subcellularLocation>
        <location evidence="1">Cell membrane</location>
        <topology evidence="1">Peripheral membrane protein</topology>
    </subcellularLocation>
</comment>
<keyword evidence="7" id="KW-0029">Amino-acid transport</keyword>
<proteinExistence type="inferred from homology"/>
<dbReference type="OrthoDB" id="9802185at2"/>
<accession>A0A6G1XA69</accession>
<dbReference type="SUPFAM" id="SSF52540">
    <property type="entry name" value="P-loop containing nucleoside triphosphate hydrolases"/>
    <property type="match status" value="1"/>
</dbReference>
<dbReference type="PROSITE" id="PS50893">
    <property type="entry name" value="ABC_TRANSPORTER_2"/>
    <property type="match status" value="1"/>
</dbReference>
<dbReference type="EMBL" id="WJNH01000013">
    <property type="protein sequence ID" value="MRG87874.1"/>
    <property type="molecule type" value="Genomic_DNA"/>
</dbReference>
<keyword evidence="8" id="KW-0472">Membrane</keyword>
<reference evidence="10 11" key="1">
    <citation type="submission" date="2019-11" db="EMBL/GenBank/DDBJ databases">
        <authorList>
            <person name="Li J."/>
        </authorList>
    </citation>
    <scope>NUCLEOTIDE SEQUENCE [LARGE SCALE GENOMIC DNA]</scope>
    <source>
        <strain evidence="10 11">J4</strain>
    </source>
</reference>
<name>A0A6G1XA69_9BACI</name>
<evidence type="ECO:0000313" key="10">
    <source>
        <dbReference type="EMBL" id="MRG87874.1"/>
    </source>
</evidence>
<keyword evidence="3" id="KW-0813">Transport</keyword>
<dbReference type="InterPro" id="IPR050086">
    <property type="entry name" value="MetN_ABC_transporter-like"/>
</dbReference>
<dbReference type="GO" id="GO:0005886">
    <property type="term" value="C:plasma membrane"/>
    <property type="evidence" value="ECO:0007669"/>
    <property type="project" value="UniProtKB-SubCell"/>
</dbReference>
<dbReference type="Gene3D" id="3.40.50.300">
    <property type="entry name" value="P-loop containing nucleotide triphosphate hydrolases"/>
    <property type="match status" value="1"/>
</dbReference>
<dbReference type="InterPro" id="IPR030679">
    <property type="entry name" value="ABC_ATPase_HisP-typ"/>
</dbReference>
<dbReference type="InterPro" id="IPR027417">
    <property type="entry name" value="P-loop_NTPase"/>
</dbReference>
<dbReference type="GO" id="GO:0016887">
    <property type="term" value="F:ATP hydrolysis activity"/>
    <property type="evidence" value="ECO:0007669"/>
    <property type="project" value="InterPro"/>
</dbReference>
<dbReference type="GO" id="GO:0015424">
    <property type="term" value="F:ABC-type amino acid transporter activity"/>
    <property type="evidence" value="ECO:0007669"/>
    <property type="project" value="InterPro"/>
</dbReference>
<dbReference type="AlphaFoldDB" id="A0A6G1XA69"/>
<dbReference type="InterPro" id="IPR003439">
    <property type="entry name" value="ABC_transporter-like_ATP-bd"/>
</dbReference>
<dbReference type="CDD" id="cd03262">
    <property type="entry name" value="ABC_HisP_GlnQ"/>
    <property type="match status" value="1"/>
</dbReference>
<dbReference type="RefSeq" id="WP_153729806.1">
    <property type="nucleotide sequence ID" value="NZ_WJNH01000013.1"/>
</dbReference>
<sequence length="240" mass="26771">MIEINNLKKSFGKLEVLKDINIDVQSQEVVCVIGPSGSGKSTLLRCMNLLEEPTGGDIFIEGDNLTDPKTNINELRQRLGMVFQQFNLFPHMSVMDNITMGPKRLKGKSQAEVRELGTKLLEKVGLVDKADVYPDNLSGGQKQRVAIARALAMEPRIMLFDEPTSALDPEMVGEVLQVMKDLAEEGMTMTIVTHEMGFAKEVADRVIFMDEGYIVEQGTPDELFNHPQNERTQAFLSKVL</sequence>
<evidence type="ECO:0000256" key="3">
    <source>
        <dbReference type="ARBA" id="ARBA00022448"/>
    </source>
</evidence>
<evidence type="ECO:0000256" key="5">
    <source>
        <dbReference type="ARBA" id="ARBA00022741"/>
    </source>
</evidence>
<organism evidence="10 11">
    <name type="scientific">Salinibacillus xinjiangensis</name>
    <dbReference type="NCBI Taxonomy" id="1229268"/>
    <lineage>
        <taxon>Bacteria</taxon>
        <taxon>Bacillati</taxon>
        <taxon>Bacillota</taxon>
        <taxon>Bacilli</taxon>
        <taxon>Bacillales</taxon>
        <taxon>Bacillaceae</taxon>
        <taxon>Salinibacillus</taxon>
    </lineage>
</organism>
<keyword evidence="6 10" id="KW-0067">ATP-binding</keyword>
<evidence type="ECO:0000256" key="6">
    <source>
        <dbReference type="ARBA" id="ARBA00022840"/>
    </source>
</evidence>
<keyword evidence="4" id="KW-1003">Cell membrane</keyword>
<dbReference type="Pfam" id="PF00005">
    <property type="entry name" value="ABC_tran"/>
    <property type="match status" value="1"/>
</dbReference>
<comment type="similarity">
    <text evidence="2">Belongs to the ABC transporter superfamily.</text>
</comment>
<evidence type="ECO:0000256" key="2">
    <source>
        <dbReference type="ARBA" id="ARBA00005417"/>
    </source>
</evidence>
<comment type="caution">
    <text evidence="10">The sequence shown here is derived from an EMBL/GenBank/DDBJ whole genome shotgun (WGS) entry which is preliminary data.</text>
</comment>
<protein>
    <submittedName>
        <fullName evidence="10">ATP-binding cassette domain-containing protein</fullName>
    </submittedName>
</protein>
<gene>
    <name evidence="10" type="ORF">GH754_16540</name>
</gene>
<dbReference type="Proteomes" id="UP000480185">
    <property type="component" value="Unassembled WGS sequence"/>
</dbReference>
<dbReference type="FunFam" id="3.40.50.300:FF:000020">
    <property type="entry name" value="Amino acid ABC transporter ATP-binding component"/>
    <property type="match status" value="1"/>
</dbReference>
<dbReference type="PROSITE" id="PS00211">
    <property type="entry name" value="ABC_TRANSPORTER_1"/>
    <property type="match status" value="1"/>
</dbReference>
<dbReference type="PIRSF" id="PIRSF039085">
    <property type="entry name" value="ABC_ATPase_HisP"/>
    <property type="match status" value="1"/>
</dbReference>
<evidence type="ECO:0000259" key="9">
    <source>
        <dbReference type="PROSITE" id="PS50893"/>
    </source>
</evidence>
<dbReference type="PANTHER" id="PTHR43166:SF9">
    <property type="entry name" value="GLUTAMATE_ASPARTATE IMPORT ATP-BINDING PROTEIN GLTL"/>
    <property type="match status" value="1"/>
</dbReference>
<dbReference type="InterPro" id="IPR017871">
    <property type="entry name" value="ABC_transporter-like_CS"/>
</dbReference>
<evidence type="ECO:0000256" key="4">
    <source>
        <dbReference type="ARBA" id="ARBA00022475"/>
    </source>
</evidence>
<evidence type="ECO:0000256" key="7">
    <source>
        <dbReference type="ARBA" id="ARBA00022970"/>
    </source>
</evidence>
<keyword evidence="5" id="KW-0547">Nucleotide-binding</keyword>
<evidence type="ECO:0000313" key="11">
    <source>
        <dbReference type="Proteomes" id="UP000480185"/>
    </source>
</evidence>